<dbReference type="EMBL" id="JARHUD010000004">
    <property type="protein sequence ID" value="MDF2095975.1"/>
    <property type="molecule type" value="Genomic_DNA"/>
</dbReference>
<keyword evidence="5" id="KW-1185">Reference proteome</keyword>
<name>A0ABT5YM17_9PROT</name>
<dbReference type="RefSeq" id="WP_275821934.1">
    <property type="nucleotide sequence ID" value="NZ_JARHUD010000004.1"/>
</dbReference>
<organism evidence="4 5">
    <name type="scientific">Aquibaculum arenosum</name>
    <dbReference type="NCBI Taxonomy" id="3032591"/>
    <lineage>
        <taxon>Bacteria</taxon>
        <taxon>Pseudomonadati</taxon>
        <taxon>Pseudomonadota</taxon>
        <taxon>Alphaproteobacteria</taxon>
        <taxon>Rhodospirillales</taxon>
        <taxon>Rhodovibrionaceae</taxon>
        <taxon>Aquibaculum</taxon>
    </lineage>
</organism>
<keyword evidence="2" id="KW-0012">Acyltransferase</keyword>
<dbReference type="SUPFAM" id="SSF55729">
    <property type="entry name" value="Acyl-CoA N-acyltransferases (Nat)"/>
    <property type="match status" value="1"/>
</dbReference>
<evidence type="ECO:0000259" key="3">
    <source>
        <dbReference type="PROSITE" id="PS51186"/>
    </source>
</evidence>
<feature type="domain" description="N-acetyltransferase" evidence="3">
    <location>
        <begin position="8"/>
        <end position="168"/>
    </location>
</feature>
<dbReference type="Proteomes" id="UP001215503">
    <property type="component" value="Unassembled WGS sequence"/>
</dbReference>
<evidence type="ECO:0000256" key="1">
    <source>
        <dbReference type="ARBA" id="ARBA00022679"/>
    </source>
</evidence>
<dbReference type="InterPro" id="IPR016181">
    <property type="entry name" value="Acyl_CoA_acyltransferase"/>
</dbReference>
<dbReference type="InterPro" id="IPR051016">
    <property type="entry name" value="Diverse_Substrate_AcTransf"/>
</dbReference>
<dbReference type="CDD" id="cd04301">
    <property type="entry name" value="NAT_SF"/>
    <property type="match status" value="1"/>
</dbReference>
<dbReference type="PROSITE" id="PS51186">
    <property type="entry name" value="GNAT"/>
    <property type="match status" value="1"/>
</dbReference>
<dbReference type="PANTHER" id="PTHR10545:SF29">
    <property type="entry name" value="GH14572P-RELATED"/>
    <property type="match status" value="1"/>
</dbReference>
<dbReference type="Pfam" id="PF00583">
    <property type="entry name" value="Acetyltransf_1"/>
    <property type="match status" value="1"/>
</dbReference>
<proteinExistence type="predicted"/>
<evidence type="ECO:0000313" key="5">
    <source>
        <dbReference type="Proteomes" id="UP001215503"/>
    </source>
</evidence>
<gene>
    <name evidence="4" type="ORF">P2G67_08305</name>
</gene>
<reference evidence="4 5" key="1">
    <citation type="submission" date="2023-03" db="EMBL/GenBank/DDBJ databases">
        <title>Fodinicurvata sp. CAU 1616 isolated from sea sendiment.</title>
        <authorList>
            <person name="Kim W."/>
        </authorList>
    </citation>
    <scope>NUCLEOTIDE SEQUENCE [LARGE SCALE GENOMIC DNA]</scope>
    <source>
        <strain evidence="4 5">CAU 1616</strain>
    </source>
</reference>
<sequence>MPATESPLHIRAAGRADAPTLAAMIRSLARHEGKANVEHITPEAVLDWAFGPEPAFHALLAEDGPTALNPAPLGYLAWYPVFSPFKGGRVILVENLWVEEAARGRGVGKALLQALAREAGQRGLARIELNVRRDNEATRRFYASLGFKLPGEEVCRIEDEALHRLAQR</sequence>
<dbReference type="Gene3D" id="3.40.630.30">
    <property type="match status" value="1"/>
</dbReference>
<dbReference type="InterPro" id="IPR000182">
    <property type="entry name" value="GNAT_dom"/>
</dbReference>
<dbReference type="PANTHER" id="PTHR10545">
    <property type="entry name" value="DIAMINE N-ACETYLTRANSFERASE"/>
    <property type="match status" value="1"/>
</dbReference>
<keyword evidence="1" id="KW-0808">Transferase</keyword>
<evidence type="ECO:0000313" key="4">
    <source>
        <dbReference type="EMBL" id="MDF2095975.1"/>
    </source>
</evidence>
<evidence type="ECO:0000256" key="2">
    <source>
        <dbReference type="ARBA" id="ARBA00023315"/>
    </source>
</evidence>
<accession>A0ABT5YM17</accession>
<comment type="caution">
    <text evidence="4">The sequence shown here is derived from an EMBL/GenBank/DDBJ whole genome shotgun (WGS) entry which is preliminary data.</text>
</comment>
<protein>
    <submittedName>
        <fullName evidence="4">GNAT family N-acetyltransferase</fullName>
    </submittedName>
</protein>